<dbReference type="GO" id="GO:0004222">
    <property type="term" value="F:metalloendopeptidase activity"/>
    <property type="evidence" value="ECO:0007669"/>
    <property type="project" value="InterPro"/>
</dbReference>
<dbReference type="EC" id="3.4.24.81" evidence="4"/>
<feature type="signal peptide" evidence="21">
    <location>
        <begin position="1"/>
        <end position="22"/>
    </location>
</feature>
<comment type="subcellular location">
    <subcellularLocation>
        <location evidence="3">Membrane</location>
        <topology evidence="3">Single-pass type I membrane protein</topology>
    </subcellularLocation>
</comment>
<dbReference type="InterPro" id="IPR049038">
    <property type="entry name" value="ADAM10_Cys-rich"/>
</dbReference>
<evidence type="ECO:0000256" key="15">
    <source>
        <dbReference type="ARBA" id="ARBA00023145"/>
    </source>
</evidence>
<name>A0A1B6E110_9HEMI</name>
<evidence type="ECO:0000256" key="7">
    <source>
        <dbReference type="ARBA" id="ARBA00022692"/>
    </source>
</evidence>
<accession>A0A1B6E110</accession>
<dbReference type="GO" id="GO:0005886">
    <property type="term" value="C:plasma membrane"/>
    <property type="evidence" value="ECO:0007669"/>
    <property type="project" value="TreeGrafter"/>
</dbReference>
<keyword evidence="16" id="KW-1015">Disulfide bond</keyword>
<keyword evidence="11 18" id="KW-0862">Zinc</keyword>
<dbReference type="InterPro" id="IPR036436">
    <property type="entry name" value="Disintegrin_dom_sf"/>
</dbReference>
<protein>
    <recommendedName>
        <fullName evidence="4">ADAM10 endopeptidase</fullName>
        <ecNumber evidence="4">3.4.24.81</ecNumber>
    </recommendedName>
</protein>
<evidence type="ECO:0000256" key="13">
    <source>
        <dbReference type="ARBA" id="ARBA00023049"/>
    </source>
</evidence>
<feature type="binding site" evidence="18">
    <location>
        <position position="515"/>
    </location>
    <ligand>
        <name>Zn(2+)</name>
        <dbReference type="ChEBI" id="CHEBI:29105"/>
        <note>catalytic</note>
    </ligand>
</feature>
<keyword evidence="5" id="KW-0645">Protease</keyword>
<feature type="domain" description="Peptidase M12B" evidence="23">
    <location>
        <begin position="342"/>
        <end position="559"/>
    </location>
</feature>
<feature type="compositionally biased region" description="Basic residues" evidence="19">
    <location>
        <begin position="861"/>
        <end position="888"/>
    </location>
</feature>
<dbReference type="PANTHER" id="PTHR45702">
    <property type="entry name" value="ADAM10/ADAM17 METALLOPEPTIDASE FAMILY MEMBER"/>
    <property type="match status" value="1"/>
</dbReference>
<evidence type="ECO:0000313" key="24">
    <source>
        <dbReference type="EMBL" id="JAS31605.1"/>
    </source>
</evidence>
<evidence type="ECO:0000256" key="1">
    <source>
        <dbReference type="ARBA" id="ARBA00001809"/>
    </source>
</evidence>
<keyword evidence="8 18" id="KW-0479">Metal-binding</keyword>
<evidence type="ECO:0000256" key="21">
    <source>
        <dbReference type="SAM" id="SignalP"/>
    </source>
</evidence>
<feature type="compositionally biased region" description="Basic residues" evidence="19">
    <location>
        <begin position="915"/>
        <end position="926"/>
    </location>
</feature>
<feature type="domain" description="Disintegrin" evidence="22">
    <location>
        <begin position="574"/>
        <end position="670"/>
    </location>
</feature>
<evidence type="ECO:0000256" key="9">
    <source>
        <dbReference type="ARBA" id="ARBA00022729"/>
    </source>
</evidence>
<evidence type="ECO:0000256" key="19">
    <source>
        <dbReference type="SAM" id="MobiDB-lite"/>
    </source>
</evidence>
<evidence type="ECO:0000256" key="10">
    <source>
        <dbReference type="ARBA" id="ARBA00022801"/>
    </source>
</evidence>
<feature type="compositionally biased region" description="Basic and acidic residues" evidence="19">
    <location>
        <begin position="1208"/>
        <end position="1240"/>
    </location>
</feature>
<feature type="compositionally biased region" description="Polar residues" evidence="19">
    <location>
        <begin position="972"/>
        <end position="982"/>
    </location>
</feature>
<evidence type="ECO:0000256" key="5">
    <source>
        <dbReference type="ARBA" id="ARBA00022670"/>
    </source>
</evidence>
<dbReference type="SUPFAM" id="SSF57552">
    <property type="entry name" value="Blood coagulation inhibitor (disintegrin)"/>
    <property type="match status" value="1"/>
</dbReference>
<feature type="region of interest" description="Disordered" evidence="19">
    <location>
        <begin position="1188"/>
        <end position="1240"/>
    </location>
</feature>
<feature type="compositionally biased region" description="Basic and acidic residues" evidence="19">
    <location>
        <begin position="889"/>
        <end position="900"/>
    </location>
</feature>
<dbReference type="Gene3D" id="3.40.390.10">
    <property type="entry name" value="Collagenase (Catalytic Domain)"/>
    <property type="match status" value="1"/>
</dbReference>
<evidence type="ECO:0000256" key="3">
    <source>
        <dbReference type="ARBA" id="ARBA00004479"/>
    </source>
</evidence>
<keyword evidence="14 20" id="KW-0472">Membrane</keyword>
<evidence type="ECO:0000256" key="14">
    <source>
        <dbReference type="ARBA" id="ARBA00023136"/>
    </source>
</evidence>
<dbReference type="GO" id="GO:0006509">
    <property type="term" value="P:membrane protein ectodomain proteolysis"/>
    <property type="evidence" value="ECO:0007669"/>
    <property type="project" value="TreeGrafter"/>
</dbReference>
<feature type="region of interest" description="Disordered" evidence="19">
    <location>
        <begin position="967"/>
        <end position="989"/>
    </location>
</feature>
<keyword evidence="12 20" id="KW-1133">Transmembrane helix</keyword>
<dbReference type="SMART" id="SM00050">
    <property type="entry name" value="DISIN"/>
    <property type="match status" value="1"/>
</dbReference>
<dbReference type="InterPro" id="IPR051489">
    <property type="entry name" value="ADAM_Metalloproteinase"/>
</dbReference>
<evidence type="ECO:0000256" key="11">
    <source>
        <dbReference type="ARBA" id="ARBA00022833"/>
    </source>
</evidence>
<keyword evidence="17" id="KW-0325">Glycoprotein</keyword>
<evidence type="ECO:0000256" key="8">
    <source>
        <dbReference type="ARBA" id="ARBA00022723"/>
    </source>
</evidence>
<proteinExistence type="predicted"/>
<keyword evidence="9 21" id="KW-0732">Signal</keyword>
<feature type="binding site" evidence="18">
    <location>
        <position position="509"/>
    </location>
    <ligand>
        <name>Zn(2+)</name>
        <dbReference type="ChEBI" id="CHEBI:29105"/>
        <note>catalytic</note>
    </ligand>
</feature>
<keyword evidence="13" id="KW-0482">Metalloprotease</keyword>
<dbReference type="Gene3D" id="4.10.70.10">
    <property type="entry name" value="Disintegrin domain"/>
    <property type="match status" value="1"/>
</dbReference>
<feature type="compositionally biased region" description="Basic and acidic residues" evidence="19">
    <location>
        <begin position="1091"/>
        <end position="1101"/>
    </location>
</feature>
<dbReference type="CDD" id="cd04270">
    <property type="entry name" value="ZnMc_TACE_like"/>
    <property type="match status" value="1"/>
</dbReference>
<dbReference type="SUPFAM" id="SSF55486">
    <property type="entry name" value="Metalloproteases ('zincins'), catalytic domain"/>
    <property type="match status" value="1"/>
</dbReference>
<feature type="transmembrane region" description="Helical" evidence="20">
    <location>
        <begin position="795"/>
        <end position="816"/>
    </location>
</feature>
<dbReference type="InterPro" id="IPR001762">
    <property type="entry name" value="Disintegrin_dom"/>
</dbReference>
<evidence type="ECO:0000256" key="17">
    <source>
        <dbReference type="ARBA" id="ARBA00023180"/>
    </source>
</evidence>
<dbReference type="Pfam" id="PF21299">
    <property type="entry name" value="ADAM10_Cys-rich"/>
    <property type="match status" value="1"/>
</dbReference>
<dbReference type="GO" id="GO:0046872">
    <property type="term" value="F:metal ion binding"/>
    <property type="evidence" value="ECO:0007669"/>
    <property type="project" value="UniProtKB-KW"/>
</dbReference>
<dbReference type="Pfam" id="PF13574">
    <property type="entry name" value="Reprolysin_2"/>
    <property type="match status" value="1"/>
</dbReference>
<comment type="cofactor">
    <cofactor evidence="2">
        <name>Zn(2+)</name>
        <dbReference type="ChEBI" id="CHEBI:29105"/>
    </cofactor>
</comment>
<evidence type="ECO:0000256" key="16">
    <source>
        <dbReference type="ARBA" id="ARBA00023157"/>
    </source>
</evidence>
<dbReference type="PANTHER" id="PTHR45702:SF3">
    <property type="entry name" value="KUZBANIAN-LIKE, ISOFORM A"/>
    <property type="match status" value="1"/>
</dbReference>
<evidence type="ECO:0000256" key="6">
    <source>
        <dbReference type="ARBA" id="ARBA00022685"/>
    </source>
</evidence>
<comment type="catalytic activity">
    <reaction evidence="1">
        <text>Endopeptidase of broad specificity.</text>
        <dbReference type="EC" id="3.4.24.81"/>
    </reaction>
</comment>
<keyword evidence="15" id="KW-0865">Zymogen</keyword>
<evidence type="ECO:0000256" key="2">
    <source>
        <dbReference type="ARBA" id="ARBA00001947"/>
    </source>
</evidence>
<dbReference type="PROSITE" id="PS50215">
    <property type="entry name" value="ADAM_MEPRO"/>
    <property type="match status" value="1"/>
</dbReference>
<sequence length="1319" mass="148583">MTVVRLSMAVIVLLYLAKIVLPTPLSPIKGVVLNDFIRHSEPAIYDPEPLKKQRHRYRRDAEEVHQPLRINLTALNREFRLVLWPDHTIFSEDAVFEDTAGRRLQFDPGKAYTGTLQDDHTARVQGVITEDGLFDGTISTHLEDYYIEPVHRYLTPGTSSPVGYHSIIYRSSDVTQPVSSNCASEELRRKHKVWGTVHVDGTEDRNKKPHRTRKKRWFPFDIFEHSSNGSARDRHSSNVPNTVYHFENQPRDIHILTNSVSKVDEDTVRESLDSIKPSLQPAIIRADDNKYPKSNHYNPPNDRGLPKILIGVGSDDSNIIFDDDFNSRQHIHKRATIDPKKTTCMLYLQADHLFFQKYGTEEACIEVMTRHVQRVNAIYRATDFNQDGKSDNISFMIKRVKVHSSEAIQDPAYRFPGNYGVEKFLELFSEEDYDAFCLAYMFTYRDFEMGTLGLAWTGDLKNAGGVCEKNGHYRGSMKSLNTGIVTLLNYGKHVPPAVSHVTLAHEIGHNFGSPHDPEICTPGGEDGNFIMFARATSGDKKNNNQFSPCSLNSINPVLNAKARSPKGCFTEPQSAICGNGVVEVGEQCDCGWEEDCRDSCCYPQRRYPPSDEPPCRLTPKSMCSPSQGPCCTSECQLKFGDKCRDDNGCRDSSFCDGRGPYCPPSINKPNKTVCNEEFVCFMGECTGSICLAYGLESCQCIPEPHEPVTKACELCCKLSGENQPCLSSFAWNSVPYDIPDMYSKPGTPCNDYNGYCDVFQKCREVDPSGPLATLRKLLLSEESLASFKKWILDRWYYASLIVVFIIIILVLSTRMFGKSTNLKLKAVTIIHSSTTETVRLPPETDGTNVVVHPAAVRSKLPLKRRVHEVSRRHRSKDPTTKKIKKTDHPKRSENSDDHVISPKKVQKKSPPTRENKKKPVKPKKKKEIIDYSTAQEKVSGKTPEDDPLGKVRHWLLNSHNIAGSLAVRKSKSSPAGFTSTEQPPAKSPVKVLKKIERGKSGSLDAGAKDPHVKLQVVYKPPFKFSVKLRKPTELATHVVKEINSRVNQKPRTALVVRGNERSERKRNQAKRKSRPISGEVKKLSNNTPPNPEKDSKIEDNSKNPPVVENINCDKEPPPTINEGATNLEEAPLVPLEQPEPFYENTGHLWNGAKAKEESIVEEEVKPCLKPDRSVDLLRMTSVECKNQSQLPIAPEICKQSKNRHLSRHHSESNSRNEKIKEDGKKRIRRDTSRDSRKRHSYSEKCVDLMRFPSVDANSPNKTETLHGPVKASTSCDIPKRHSVPHITSFVDSDLESNIHTVPSDLEVLLSESEYLFSDA</sequence>
<evidence type="ECO:0000256" key="12">
    <source>
        <dbReference type="ARBA" id="ARBA00022989"/>
    </source>
</evidence>
<evidence type="ECO:0000256" key="18">
    <source>
        <dbReference type="PROSITE-ProRule" id="PRU00276"/>
    </source>
</evidence>
<keyword evidence="6" id="KW-0165">Cleavage on pair of basic residues</keyword>
<gene>
    <name evidence="24" type="ORF">g.5026</name>
</gene>
<feature type="active site" evidence="18">
    <location>
        <position position="506"/>
    </location>
</feature>
<evidence type="ECO:0000259" key="23">
    <source>
        <dbReference type="PROSITE" id="PS50215"/>
    </source>
</evidence>
<feature type="region of interest" description="Disordered" evidence="19">
    <location>
        <begin position="1040"/>
        <end position="1124"/>
    </location>
</feature>
<dbReference type="InterPro" id="IPR034025">
    <property type="entry name" value="ADAM10_ADAM17"/>
</dbReference>
<dbReference type="EMBL" id="GEDC01005693">
    <property type="protein sequence ID" value="JAS31605.1"/>
    <property type="molecule type" value="Transcribed_RNA"/>
</dbReference>
<dbReference type="GO" id="GO:0007219">
    <property type="term" value="P:Notch signaling pathway"/>
    <property type="evidence" value="ECO:0007669"/>
    <property type="project" value="TreeGrafter"/>
</dbReference>
<evidence type="ECO:0000256" key="4">
    <source>
        <dbReference type="ARBA" id="ARBA00012332"/>
    </source>
</evidence>
<keyword evidence="10" id="KW-0378">Hydrolase</keyword>
<dbReference type="PROSITE" id="PS50214">
    <property type="entry name" value="DISINTEGRIN_2"/>
    <property type="match status" value="1"/>
</dbReference>
<keyword evidence="7 20" id="KW-0812">Transmembrane</keyword>
<feature type="binding site" evidence="18">
    <location>
        <position position="505"/>
    </location>
    <ligand>
        <name>Zn(2+)</name>
        <dbReference type="ChEBI" id="CHEBI:29105"/>
        <note>catalytic</note>
    </ligand>
</feature>
<comment type="caution">
    <text evidence="18">Lacks conserved residue(s) required for the propagation of feature annotation.</text>
</comment>
<organism evidence="24">
    <name type="scientific">Clastoptera arizonana</name>
    <name type="common">Arizona spittle bug</name>
    <dbReference type="NCBI Taxonomy" id="38151"/>
    <lineage>
        <taxon>Eukaryota</taxon>
        <taxon>Metazoa</taxon>
        <taxon>Ecdysozoa</taxon>
        <taxon>Arthropoda</taxon>
        <taxon>Hexapoda</taxon>
        <taxon>Insecta</taxon>
        <taxon>Pterygota</taxon>
        <taxon>Neoptera</taxon>
        <taxon>Paraneoptera</taxon>
        <taxon>Hemiptera</taxon>
        <taxon>Auchenorrhyncha</taxon>
        <taxon>Cercopoidea</taxon>
        <taxon>Clastopteridae</taxon>
        <taxon>Clastoptera</taxon>
    </lineage>
</organism>
<reference evidence="24" key="1">
    <citation type="submission" date="2015-12" db="EMBL/GenBank/DDBJ databases">
        <title>De novo transcriptome assembly of four potential Pierce s Disease insect vectors from Arizona vineyards.</title>
        <authorList>
            <person name="Tassone E.E."/>
        </authorList>
    </citation>
    <scope>NUCLEOTIDE SEQUENCE</scope>
</reference>
<dbReference type="InterPro" id="IPR024079">
    <property type="entry name" value="MetalloPept_cat_dom_sf"/>
</dbReference>
<feature type="region of interest" description="Disordered" evidence="19">
    <location>
        <begin position="861"/>
        <end position="946"/>
    </location>
</feature>
<evidence type="ECO:0000256" key="20">
    <source>
        <dbReference type="SAM" id="Phobius"/>
    </source>
</evidence>
<feature type="chain" id="PRO_5008581707" description="ADAM10 endopeptidase" evidence="21">
    <location>
        <begin position="23"/>
        <end position="1319"/>
    </location>
</feature>
<dbReference type="Pfam" id="PF00200">
    <property type="entry name" value="Disintegrin"/>
    <property type="match status" value="1"/>
</dbReference>
<evidence type="ECO:0000259" key="22">
    <source>
        <dbReference type="PROSITE" id="PS50214"/>
    </source>
</evidence>
<dbReference type="InterPro" id="IPR001590">
    <property type="entry name" value="Peptidase_M12B"/>
</dbReference>